<evidence type="ECO:0000313" key="2">
    <source>
        <dbReference type="EMBL" id="MFD2043304.1"/>
    </source>
</evidence>
<evidence type="ECO:0000313" key="3">
    <source>
        <dbReference type="Proteomes" id="UP001597383"/>
    </source>
</evidence>
<gene>
    <name evidence="2" type="ORF">ACFSJF_03275</name>
</gene>
<comment type="caution">
    <text evidence="2">The sequence shown here is derived from an EMBL/GenBank/DDBJ whole genome shotgun (WGS) entry which is preliminary data.</text>
</comment>
<reference evidence="3" key="1">
    <citation type="journal article" date="2019" name="Int. J. Syst. Evol. Microbiol.">
        <title>The Global Catalogue of Microorganisms (GCM) 10K type strain sequencing project: providing services to taxonomists for standard genome sequencing and annotation.</title>
        <authorList>
            <consortium name="The Broad Institute Genomics Platform"/>
            <consortium name="The Broad Institute Genome Sequencing Center for Infectious Disease"/>
            <person name="Wu L."/>
            <person name="Ma J."/>
        </authorList>
    </citation>
    <scope>NUCLEOTIDE SEQUENCE [LARGE SCALE GENOMIC DNA]</scope>
    <source>
        <strain evidence="3">R28</strain>
    </source>
</reference>
<organism evidence="2 3">
    <name type="scientific">Ornithinibacillus salinisoli</name>
    <dbReference type="NCBI Taxonomy" id="1848459"/>
    <lineage>
        <taxon>Bacteria</taxon>
        <taxon>Bacillati</taxon>
        <taxon>Bacillota</taxon>
        <taxon>Bacilli</taxon>
        <taxon>Bacillales</taxon>
        <taxon>Bacillaceae</taxon>
        <taxon>Ornithinibacillus</taxon>
    </lineage>
</organism>
<evidence type="ECO:0000256" key="1">
    <source>
        <dbReference type="SAM" id="MobiDB-lite"/>
    </source>
</evidence>
<accession>A0ABW4VVV4</accession>
<dbReference type="RefSeq" id="WP_377555032.1">
    <property type="nucleotide sequence ID" value="NZ_JBHUMI010000005.1"/>
</dbReference>
<feature type="region of interest" description="Disordered" evidence="1">
    <location>
        <begin position="1"/>
        <end position="24"/>
    </location>
</feature>
<sequence length="54" mass="6062">MVRIKFQTVVHSSNESPNGDEKITGNHVAVTAHFPSTTNDSITWKKQQSLRKLP</sequence>
<name>A0ABW4VVV4_9BACI</name>
<protein>
    <submittedName>
        <fullName evidence="2">Uncharacterized protein</fullName>
    </submittedName>
</protein>
<keyword evidence="3" id="KW-1185">Reference proteome</keyword>
<dbReference type="Proteomes" id="UP001597383">
    <property type="component" value="Unassembled WGS sequence"/>
</dbReference>
<dbReference type="EMBL" id="JBHUHQ010000006">
    <property type="protein sequence ID" value="MFD2043304.1"/>
    <property type="molecule type" value="Genomic_DNA"/>
</dbReference>
<proteinExistence type="predicted"/>